<evidence type="ECO:0000256" key="1">
    <source>
        <dbReference type="SAM" id="MobiDB-lite"/>
    </source>
</evidence>
<dbReference type="EMBL" id="CH480816">
    <property type="protein sequence ID" value="EDW47089.1"/>
    <property type="molecule type" value="Genomic_DNA"/>
</dbReference>
<dbReference type="Proteomes" id="UP000001292">
    <property type="component" value="Unassembled WGS sequence"/>
</dbReference>
<evidence type="ECO:0000313" key="3">
    <source>
        <dbReference type="Proteomes" id="UP000001292"/>
    </source>
</evidence>
<proteinExistence type="predicted"/>
<dbReference type="AlphaFoldDB" id="B4HSR2"/>
<keyword evidence="3" id="KW-1185">Reference proteome</keyword>
<protein>
    <submittedName>
        <fullName evidence="2">GM20610</fullName>
    </submittedName>
</protein>
<feature type="region of interest" description="Disordered" evidence="1">
    <location>
        <begin position="1"/>
        <end position="56"/>
    </location>
</feature>
<organism evidence="3">
    <name type="scientific">Drosophila sechellia</name>
    <name type="common">Fruit fly</name>
    <dbReference type="NCBI Taxonomy" id="7238"/>
    <lineage>
        <taxon>Eukaryota</taxon>
        <taxon>Metazoa</taxon>
        <taxon>Ecdysozoa</taxon>
        <taxon>Arthropoda</taxon>
        <taxon>Hexapoda</taxon>
        <taxon>Insecta</taxon>
        <taxon>Pterygota</taxon>
        <taxon>Neoptera</taxon>
        <taxon>Endopterygota</taxon>
        <taxon>Diptera</taxon>
        <taxon>Brachycera</taxon>
        <taxon>Muscomorpha</taxon>
        <taxon>Ephydroidea</taxon>
        <taxon>Drosophilidae</taxon>
        <taxon>Drosophila</taxon>
        <taxon>Sophophora</taxon>
    </lineage>
</organism>
<evidence type="ECO:0000313" key="2">
    <source>
        <dbReference type="EMBL" id="EDW47089.1"/>
    </source>
</evidence>
<gene>
    <name evidence="2" type="primary">Dsec\GM20610</name>
    <name evidence="2" type="ORF">Dsec_GM20610</name>
</gene>
<accession>B4HSR2</accession>
<reference evidence="2 3" key="1">
    <citation type="journal article" date="2007" name="Nature">
        <title>Evolution of genes and genomes on the Drosophila phylogeny.</title>
        <authorList>
            <consortium name="Drosophila 12 Genomes Consortium"/>
            <person name="Clark A.G."/>
            <person name="Eisen M.B."/>
            <person name="Smith D.R."/>
            <person name="Bergman C.M."/>
            <person name="Oliver B."/>
            <person name="Markow T.A."/>
            <person name="Kaufman T.C."/>
            <person name="Kellis M."/>
            <person name="Gelbart W."/>
            <person name="Iyer V.N."/>
            <person name="Pollard D.A."/>
            <person name="Sackton T.B."/>
            <person name="Larracuente A.M."/>
            <person name="Singh N.D."/>
            <person name="Abad J.P."/>
            <person name="Abt D.N."/>
            <person name="Adryan B."/>
            <person name="Aguade M."/>
            <person name="Akashi H."/>
            <person name="Anderson W.W."/>
            <person name="Aquadro C.F."/>
            <person name="Ardell D.H."/>
            <person name="Arguello R."/>
            <person name="Artieri C.G."/>
            <person name="Barbash D.A."/>
            <person name="Barker D."/>
            <person name="Barsanti P."/>
            <person name="Batterham P."/>
            <person name="Batzoglou S."/>
            <person name="Begun D."/>
            <person name="Bhutkar A."/>
            <person name="Blanco E."/>
            <person name="Bosak S.A."/>
            <person name="Bradley R.K."/>
            <person name="Brand A.D."/>
            <person name="Brent M.R."/>
            <person name="Brooks A.N."/>
            <person name="Brown R.H."/>
            <person name="Butlin R.K."/>
            <person name="Caggese C."/>
            <person name="Calvi B.R."/>
            <person name="Bernardo de Carvalho A."/>
            <person name="Caspi A."/>
            <person name="Castrezana S."/>
            <person name="Celniker S.E."/>
            <person name="Chang J.L."/>
            <person name="Chapple C."/>
            <person name="Chatterji S."/>
            <person name="Chinwalla A."/>
            <person name="Civetta A."/>
            <person name="Clifton S.W."/>
            <person name="Comeron J.M."/>
            <person name="Costello J.C."/>
            <person name="Coyne J.A."/>
            <person name="Daub J."/>
            <person name="David R.G."/>
            <person name="Delcher A.L."/>
            <person name="Delehaunty K."/>
            <person name="Do C.B."/>
            <person name="Ebling H."/>
            <person name="Edwards K."/>
            <person name="Eickbush T."/>
            <person name="Evans J.D."/>
            <person name="Filipski A."/>
            <person name="Findeiss S."/>
            <person name="Freyhult E."/>
            <person name="Fulton L."/>
            <person name="Fulton R."/>
            <person name="Garcia A.C."/>
            <person name="Gardiner A."/>
            <person name="Garfield D.A."/>
            <person name="Garvin B.E."/>
            <person name="Gibson G."/>
            <person name="Gilbert D."/>
            <person name="Gnerre S."/>
            <person name="Godfrey J."/>
            <person name="Good R."/>
            <person name="Gotea V."/>
            <person name="Gravely B."/>
            <person name="Greenberg A.J."/>
            <person name="Griffiths-Jones S."/>
            <person name="Gross S."/>
            <person name="Guigo R."/>
            <person name="Gustafson E.A."/>
            <person name="Haerty W."/>
            <person name="Hahn M.W."/>
            <person name="Halligan D.L."/>
            <person name="Halpern A.L."/>
            <person name="Halter G.M."/>
            <person name="Han M.V."/>
            <person name="Heger A."/>
            <person name="Hillier L."/>
            <person name="Hinrichs A.S."/>
            <person name="Holmes I."/>
            <person name="Hoskins R.A."/>
            <person name="Hubisz M.J."/>
            <person name="Hultmark D."/>
            <person name="Huntley M.A."/>
            <person name="Jaffe D.B."/>
            <person name="Jagadeeshan S."/>
            <person name="Jeck W.R."/>
            <person name="Johnson J."/>
            <person name="Jones C.D."/>
            <person name="Jordan W.C."/>
            <person name="Karpen G.H."/>
            <person name="Kataoka E."/>
            <person name="Keightley P.D."/>
            <person name="Kheradpour P."/>
            <person name="Kirkness E.F."/>
            <person name="Koerich L.B."/>
            <person name="Kristiansen K."/>
            <person name="Kudrna D."/>
            <person name="Kulathinal R.J."/>
            <person name="Kumar S."/>
            <person name="Kwok R."/>
            <person name="Lander E."/>
            <person name="Langley C.H."/>
            <person name="Lapoint R."/>
            <person name="Lazzaro B.P."/>
            <person name="Lee S.J."/>
            <person name="Levesque L."/>
            <person name="Li R."/>
            <person name="Lin C.F."/>
            <person name="Lin M.F."/>
            <person name="Lindblad-Toh K."/>
            <person name="Llopart A."/>
            <person name="Long M."/>
            <person name="Low L."/>
            <person name="Lozovsky E."/>
            <person name="Lu J."/>
            <person name="Luo M."/>
            <person name="Machado C.A."/>
            <person name="Makalowski W."/>
            <person name="Marzo M."/>
            <person name="Matsuda M."/>
            <person name="Matzkin L."/>
            <person name="McAllister B."/>
            <person name="McBride C.S."/>
            <person name="McKernan B."/>
            <person name="McKernan K."/>
            <person name="Mendez-Lago M."/>
            <person name="Minx P."/>
            <person name="Mollenhauer M.U."/>
            <person name="Montooth K."/>
            <person name="Mount S.M."/>
            <person name="Mu X."/>
            <person name="Myers E."/>
            <person name="Negre B."/>
            <person name="Newfeld S."/>
            <person name="Nielsen R."/>
            <person name="Noor M.A."/>
            <person name="O'Grady P."/>
            <person name="Pachter L."/>
            <person name="Papaceit M."/>
            <person name="Parisi M.J."/>
            <person name="Parisi M."/>
            <person name="Parts L."/>
            <person name="Pedersen J.S."/>
            <person name="Pesole G."/>
            <person name="Phillippy A.M."/>
            <person name="Ponting C.P."/>
            <person name="Pop M."/>
            <person name="Porcelli D."/>
            <person name="Powell J.R."/>
            <person name="Prohaska S."/>
            <person name="Pruitt K."/>
            <person name="Puig M."/>
            <person name="Quesneville H."/>
            <person name="Ram K.R."/>
            <person name="Rand D."/>
            <person name="Rasmussen M.D."/>
            <person name="Reed L.K."/>
            <person name="Reenan R."/>
            <person name="Reily A."/>
            <person name="Remington K.A."/>
            <person name="Rieger T.T."/>
            <person name="Ritchie M.G."/>
            <person name="Robin C."/>
            <person name="Rogers Y.H."/>
            <person name="Rohde C."/>
            <person name="Rozas J."/>
            <person name="Rubenfield M.J."/>
            <person name="Ruiz A."/>
            <person name="Russo S."/>
            <person name="Salzberg S.L."/>
            <person name="Sanchez-Gracia A."/>
            <person name="Saranga D.J."/>
            <person name="Sato H."/>
            <person name="Schaeffer S.W."/>
            <person name="Schatz M.C."/>
            <person name="Schlenke T."/>
            <person name="Schwartz R."/>
            <person name="Segarra C."/>
            <person name="Singh R.S."/>
            <person name="Sirot L."/>
            <person name="Sirota M."/>
            <person name="Sisneros N.B."/>
            <person name="Smith C.D."/>
            <person name="Smith T.F."/>
            <person name="Spieth J."/>
            <person name="Stage D.E."/>
            <person name="Stark A."/>
            <person name="Stephan W."/>
            <person name="Strausberg R.L."/>
            <person name="Strempel S."/>
            <person name="Sturgill D."/>
            <person name="Sutton G."/>
            <person name="Sutton G.G."/>
            <person name="Tao W."/>
            <person name="Teichmann S."/>
            <person name="Tobari Y.N."/>
            <person name="Tomimura Y."/>
            <person name="Tsolas J.M."/>
            <person name="Valente V.L."/>
            <person name="Venter E."/>
            <person name="Venter J.C."/>
            <person name="Vicario S."/>
            <person name="Vieira F.G."/>
            <person name="Vilella A.J."/>
            <person name="Villasante A."/>
            <person name="Walenz B."/>
            <person name="Wang J."/>
            <person name="Wasserman M."/>
            <person name="Watts T."/>
            <person name="Wilson D."/>
            <person name="Wilson R.K."/>
            <person name="Wing R.A."/>
            <person name="Wolfner M.F."/>
            <person name="Wong A."/>
            <person name="Wong G.K."/>
            <person name="Wu C.I."/>
            <person name="Wu G."/>
            <person name="Yamamoto D."/>
            <person name="Yang H.P."/>
            <person name="Yang S.P."/>
            <person name="Yorke J.A."/>
            <person name="Yoshida K."/>
            <person name="Zdobnov E."/>
            <person name="Zhang P."/>
            <person name="Zhang Y."/>
            <person name="Zimin A.V."/>
            <person name="Baldwin J."/>
            <person name="Abdouelleil A."/>
            <person name="Abdulkadir J."/>
            <person name="Abebe A."/>
            <person name="Abera B."/>
            <person name="Abreu J."/>
            <person name="Acer S.C."/>
            <person name="Aftuck L."/>
            <person name="Alexander A."/>
            <person name="An P."/>
            <person name="Anderson E."/>
            <person name="Anderson S."/>
            <person name="Arachi H."/>
            <person name="Azer M."/>
            <person name="Bachantsang P."/>
            <person name="Barry A."/>
            <person name="Bayul T."/>
            <person name="Berlin A."/>
            <person name="Bessette D."/>
            <person name="Bloom T."/>
            <person name="Blye J."/>
            <person name="Boguslavskiy L."/>
            <person name="Bonnet C."/>
            <person name="Boukhgalter B."/>
            <person name="Bourzgui I."/>
            <person name="Brown A."/>
            <person name="Cahill P."/>
            <person name="Channer S."/>
            <person name="Cheshatsang Y."/>
            <person name="Chuda L."/>
            <person name="Citroen M."/>
            <person name="Collymore A."/>
            <person name="Cooke P."/>
            <person name="Costello M."/>
            <person name="D'Aco K."/>
            <person name="Daza R."/>
            <person name="De Haan G."/>
            <person name="DeGray S."/>
            <person name="DeMaso C."/>
            <person name="Dhargay N."/>
            <person name="Dooley K."/>
            <person name="Dooley E."/>
            <person name="Doricent M."/>
            <person name="Dorje P."/>
            <person name="Dorjee K."/>
            <person name="Dupes A."/>
            <person name="Elong R."/>
            <person name="Falk J."/>
            <person name="Farina A."/>
            <person name="Faro S."/>
            <person name="Ferguson D."/>
            <person name="Fisher S."/>
            <person name="Foley C.D."/>
            <person name="Franke A."/>
            <person name="Friedrich D."/>
            <person name="Gadbois L."/>
            <person name="Gearin G."/>
            <person name="Gearin C.R."/>
            <person name="Giannoukos G."/>
            <person name="Goode T."/>
            <person name="Graham J."/>
            <person name="Grandbois E."/>
            <person name="Grewal S."/>
            <person name="Gyaltsen K."/>
            <person name="Hafez N."/>
            <person name="Hagos B."/>
            <person name="Hall J."/>
            <person name="Henson C."/>
            <person name="Hollinger A."/>
            <person name="Honan T."/>
            <person name="Huard M.D."/>
            <person name="Hughes L."/>
            <person name="Hurhula B."/>
            <person name="Husby M.E."/>
            <person name="Kamat A."/>
            <person name="Kanga B."/>
            <person name="Kashin S."/>
            <person name="Khazanovich D."/>
            <person name="Kisner P."/>
            <person name="Lance K."/>
            <person name="Lara M."/>
            <person name="Lee W."/>
            <person name="Lennon N."/>
            <person name="Letendre F."/>
            <person name="LeVine R."/>
            <person name="Lipovsky A."/>
            <person name="Liu X."/>
            <person name="Liu J."/>
            <person name="Liu S."/>
            <person name="Lokyitsang T."/>
            <person name="Lokyitsang Y."/>
            <person name="Lubonja R."/>
            <person name="Lui A."/>
            <person name="MacDonald P."/>
            <person name="Magnisalis V."/>
            <person name="Maru K."/>
            <person name="Matthews C."/>
            <person name="McCusker W."/>
            <person name="McDonough S."/>
            <person name="Mehta T."/>
            <person name="Meldrim J."/>
            <person name="Meneus L."/>
            <person name="Mihai O."/>
            <person name="Mihalev A."/>
            <person name="Mihova T."/>
            <person name="Mittelman R."/>
            <person name="Mlenga V."/>
            <person name="Montmayeur A."/>
            <person name="Mulrain L."/>
            <person name="Navidi A."/>
            <person name="Naylor J."/>
            <person name="Negash T."/>
            <person name="Nguyen T."/>
            <person name="Nguyen N."/>
            <person name="Nicol R."/>
            <person name="Norbu C."/>
            <person name="Norbu N."/>
            <person name="Novod N."/>
            <person name="O'Neill B."/>
            <person name="Osman S."/>
            <person name="Markiewicz E."/>
            <person name="Oyono O.L."/>
            <person name="Patti C."/>
            <person name="Phunkhang P."/>
            <person name="Pierre F."/>
            <person name="Priest M."/>
            <person name="Raghuraman S."/>
            <person name="Rege F."/>
            <person name="Reyes R."/>
            <person name="Rise C."/>
            <person name="Rogov P."/>
            <person name="Ross K."/>
            <person name="Ryan E."/>
            <person name="Settipalli S."/>
            <person name="Shea T."/>
            <person name="Sherpa N."/>
            <person name="Shi L."/>
            <person name="Shih D."/>
            <person name="Sparrow T."/>
            <person name="Spaulding J."/>
            <person name="Stalker J."/>
            <person name="Stange-Thomann N."/>
            <person name="Stavropoulos S."/>
            <person name="Stone C."/>
            <person name="Strader C."/>
            <person name="Tesfaye S."/>
            <person name="Thomson T."/>
            <person name="Thoulutsang Y."/>
            <person name="Thoulutsang D."/>
            <person name="Topham K."/>
            <person name="Topping I."/>
            <person name="Tsamla T."/>
            <person name="Vassiliev H."/>
            <person name="Vo A."/>
            <person name="Wangchuk T."/>
            <person name="Wangdi T."/>
            <person name="Weiand M."/>
            <person name="Wilkinson J."/>
            <person name="Wilson A."/>
            <person name="Yadav S."/>
            <person name="Young G."/>
            <person name="Yu Q."/>
            <person name="Zembek L."/>
            <person name="Zhong D."/>
            <person name="Zimmer A."/>
            <person name="Zwirko Z."/>
            <person name="Jaffe D.B."/>
            <person name="Alvarez P."/>
            <person name="Brockman W."/>
            <person name="Butler J."/>
            <person name="Chin C."/>
            <person name="Gnerre S."/>
            <person name="Grabherr M."/>
            <person name="Kleber M."/>
            <person name="Mauceli E."/>
            <person name="MacCallum I."/>
        </authorList>
    </citation>
    <scope>NUCLEOTIDE SEQUENCE [LARGE SCALE GENOMIC DNA]</scope>
    <source>
        <strain evidence="3">Rob3c / Tucson 14021-0248.25</strain>
    </source>
</reference>
<name>B4HSR2_DROSE</name>
<sequence>MLLPEPRTRPRTRPELRTSRHDARRTSHEAATRVLRAEPKDELAEQCDGRAMRATN</sequence>
<dbReference type="HOGENOM" id="CLU_3016449_0_0_1"/>